<sequence>MVNQTMAIFIHWIYGITTAKLMVLQRAPITFRERCPCFQLNQAAVTTLSDCRRIHEELLPAVMLHGARTAVIRGRTALSHPPHRLTSESRLPVAHRDFGHKHLSIYCFGNPYGISRGSTSFSGSSIRSIRQTLLMSRCHSHARKTKPVVRISAMKQNIEGILTLARDDEGDDPEDLKREKRL</sequence>
<accession>C3ZP94</accession>
<organism>
    <name type="scientific">Branchiostoma floridae</name>
    <name type="common">Florida lancelet</name>
    <name type="synonym">Amphioxus</name>
    <dbReference type="NCBI Taxonomy" id="7739"/>
    <lineage>
        <taxon>Eukaryota</taxon>
        <taxon>Metazoa</taxon>
        <taxon>Chordata</taxon>
        <taxon>Cephalochordata</taxon>
        <taxon>Leptocardii</taxon>
        <taxon>Amphioxiformes</taxon>
        <taxon>Branchiostomatidae</taxon>
        <taxon>Branchiostoma</taxon>
    </lineage>
</organism>
<proteinExistence type="predicted"/>
<gene>
    <name evidence="1" type="ORF">BRAFLDRAFT_81538</name>
</gene>
<reference evidence="1" key="1">
    <citation type="journal article" date="2008" name="Nature">
        <title>The amphioxus genome and the evolution of the chordate karyotype.</title>
        <authorList>
            <consortium name="US DOE Joint Genome Institute (JGI-PGF)"/>
            <person name="Putnam N.H."/>
            <person name="Butts T."/>
            <person name="Ferrier D.E.K."/>
            <person name="Furlong R.F."/>
            <person name="Hellsten U."/>
            <person name="Kawashima T."/>
            <person name="Robinson-Rechavi M."/>
            <person name="Shoguchi E."/>
            <person name="Terry A."/>
            <person name="Yu J.-K."/>
            <person name="Benito-Gutierrez E.L."/>
            <person name="Dubchak I."/>
            <person name="Garcia-Fernandez J."/>
            <person name="Gibson-Brown J.J."/>
            <person name="Grigoriev I.V."/>
            <person name="Horton A.C."/>
            <person name="de Jong P.J."/>
            <person name="Jurka J."/>
            <person name="Kapitonov V.V."/>
            <person name="Kohara Y."/>
            <person name="Kuroki Y."/>
            <person name="Lindquist E."/>
            <person name="Lucas S."/>
            <person name="Osoegawa K."/>
            <person name="Pennacchio L.A."/>
            <person name="Salamov A.A."/>
            <person name="Satou Y."/>
            <person name="Sauka-Spengler T."/>
            <person name="Schmutz J."/>
            <person name="Shin-I T."/>
            <person name="Toyoda A."/>
            <person name="Bronner-Fraser M."/>
            <person name="Fujiyama A."/>
            <person name="Holland L.Z."/>
            <person name="Holland P.W.H."/>
            <person name="Satoh N."/>
            <person name="Rokhsar D.S."/>
        </authorList>
    </citation>
    <scope>NUCLEOTIDE SEQUENCE [LARGE SCALE GENOMIC DNA]</scope>
    <source>
        <strain evidence="1">S238N-H82</strain>
        <tissue evidence="1">Testes</tissue>
    </source>
</reference>
<dbReference type="AlphaFoldDB" id="C3ZP94"/>
<dbReference type="InParanoid" id="C3ZP94"/>
<evidence type="ECO:0000313" key="1">
    <source>
        <dbReference type="EMBL" id="EEN45591.1"/>
    </source>
</evidence>
<name>C3ZP94_BRAFL</name>
<protein>
    <submittedName>
        <fullName evidence="1">Uncharacterized protein</fullName>
    </submittedName>
</protein>
<dbReference type="EMBL" id="GG666656">
    <property type="protein sequence ID" value="EEN45591.1"/>
    <property type="molecule type" value="Genomic_DNA"/>
</dbReference>